<name>A0A815G0B7_9BILA</name>
<feature type="transmembrane region" description="Helical" evidence="1">
    <location>
        <begin position="584"/>
        <end position="604"/>
    </location>
</feature>
<feature type="transmembrane region" description="Helical" evidence="1">
    <location>
        <begin position="55"/>
        <end position="77"/>
    </location>
</feature>
<evidence type="ECO:0000256" key="1">
    <source>
        <dbReference type="SAM" id="Phobius"/>
    </source>
</evidence>
<dbReference type="PANTHER" id="PTHR31610">
    <property type="entry name" value="SLR0360 PROTEIN"/>
    <property type="match status" value="1"/>
</dbReference>
<dbReference type="EMBL" id="CAJNOU010002572">
    <property type="protein sequence ID" value="CAF1332497.1"/>
    <property type="molecule type" value="Genomic_DNA"/>
</dbReference>
<keyword evidence="1" id="KW-0472">Membrane</keyword>
<keyword evidence="1" id="KW-0812">Transmembrane</keyword>
<comment type="caution">
    <text evidence="2">The sequence shown here is derived from an EMBL/GenBank/DDBJ whole genome shotgun (WGS) entry which is preliminary data.</text>
</comment>
<dbReference type="PANTHER" id="PTHR31610:SF0">
    <property type="entry name" value="SLC26A_SULP TRANSPORTER DOMAIN-CONTAINING PROTEIN"/>
    <property type="match status" value="1"/>
</dbReference>
<feature type="transmembrane region" description="Helical" evidence="1">
    <location>
        <begin position="524"/>
        <end position="546"/>
    </location>
</feature>
<feature type="transmembrane region" description="Helical" evidence="1">
    <location>
        <begin position="558"/>
        <end position="578"/>
    </location>
</feature>
<evidence type="ECO:0008006" key="4">
    <source>
        <dbReference type="Google" id="ProtNLM"/>
    </source>
</evidence>
<evidence type="ECO:0000313" key="3">
    <source>
        <dbReference type="Proteomes" id="UP000663889"/>
    </source>
</evidence>
<sequence length="647" mass="71522">MSTNKNRRLTNHKLFVNHCQNIKNEVKELLTFHPKEWISAFRSNRKYPFFVRGDIDGFVALYINNLSTLLAILLSLQPILGDNIVYSKVLPGTGLAMLWGNFYYVYMARKLAFKEKRGNVCAMPYGICTPGAFAFIYVIISPTYYGCIPTHDKAYCQELAWNVALASNFITGIVLLLLCVFGEFIRKNTPSVALLASISGIGYVILALNEYLPISETPIVGFIPFTIVMLGYFGGVTYGPLPVAFVALVIGTILGWATSLNQGSVVHEAVHLLKFYPPVFPMKEMFQHIDTIHFYLSTTIPTAIVIAIGTIQCVESAKRAGDFYPTHEAMFVDGIGTLIATCFGSIFSMTAYIGHPAMKKMGAKQAYSIINGLCYLPLCFFGISGLLISIISVVAINPVVVTYIGHPAMKKMGAKQAYSIINGICYLPLCFFGISGLLISIISVVAINPVVIFIGLVICSDTLAITPQRHYPAFLLGLMPIIADWGKGTILSGVSNAYSNFTLPNVQFSSNVSSFITGFSYRGLANFAGGSLLQSIFVTAIFMYMIDRKFLHATVWSLLASFLSLFGLINSSNVGVLVKNTDDGWRFTVAYVMLAAFFLVLEIIQRKHWIKGQEREPDDLSSLEWAEWKREQGLKELITYDNSLVNE</sequence>
<feature type="transmembrane region" description="Helical" evidence="1">
    <location>
        <begin position="445"/>
        <end position="466"/>
    </location>
</feature>
<feature type="transmembrane region" description="Helical" evidence="1">
    <location>
        <begin position="120"/>
        <end position="140"/>
    </location>
</feature>
<keyword evidence="1" id="KW-1133">Transmembrane helix</keyword>
<feature type="transmembrane region" description="Helical" evidence="1">
    <location>
        <begin position="292"/>
        <end position="314"/>
    </location>
</feature>
<feature type="transmembrane region" description="Helical" evidence="1">
    <location>
        <begin position="417"/>
        <end position="439"/>
    </location>
</feature>
<organism evidence="2 3">
    <name type="scientific">Rotaria sordida</name>
    <dbReference type="NCBI Taxonomy" id="392033"/>
    <lineage>
        <taxon>Eukaryota</taxon>
        <taxon>Metazoa</taxon>
        <taxon>Spiralia</taxon>
        <taxon>Gnathifera</taxon>
        <taxon>Rotifera</taxon>
        <taxon>Eurotatoria</taxon>
        <taxon>Bdelloidea</taxon>
        <taxon>Philodinida</taxon>
        <taxon>Philodinidae</taxon>
        <taxon>Rotaria</taxon>
    </lineage>
</organism>
<reference evidence="2" key="1">
    <citation type="submission" date="2021-02" db="EMBL/GenBank/DDBJ databases">
        <authorList>
            <person name="Nowell W R."/>
        </authorList>
    </citation>
    <scope>NUCLEOTIDE SEQUENCE</scope>
</reference>
<evidence type="ECO:0000313" key="2">
    <source>
        <dbReference type="EMBL" id="CAF1332497.1"/>
    </source>
</evidence>
<feature type="transmembrane region" description="Helical" evidence="1">
    <location>
        <begin position="192"/>
        <end position="212"/>
    </location>
</feature>
<protein>
    <recommendedName>
        <fullName evidence="4">Xanthine/uracil/vitamin C permease</fullName>
    </recommendedName>
</protein>
<feature type="transmembrane region" description="Helical" evidence="1">
    <location>
        <begin position="89"/>
        <end position="108"/>
    </location>
</feature>
<accession>A0A815G0B7</accession>
<gene>
    <name evidence="2" type="ORF">SEV965_LOCUS27902</name>
</gene>
<dbReference type="AlphaFoldDB" id="A0A815G0B7"/>
<feature type="transmembrane region" description="Helical" evidence="1">
    <location>
        <begin position="335"/>
        <end position="355"/>
    </location>
</feature>
<feature type="transmembrane region" description="Helical" evidence="1">
    <location>
        <begin position="160"/>
        <end position="180"/>
    </location>
</feature>
<dbReference type="Proteomes" id="UP000663889">
    <property type="component" value="Unassembled WGS sequence"/>
</dbReference>
<feature type="transmembrane region" description="Helical" evidence="1">
    <location>
        <begin position="375"/>
        <end position="405"/>
    </location>
</feature>
<proteinExistence type="predicted"/>